<proteinExistence type="predicted"/>
<accession>A0A556VV27</accession>
<dbReference type="AlphaFoldDB" id="A0A556VV27"/>
<keyword evidence="3" id="KW-1185">Reference proteome</keyword>
<evidence type="ECO:0000313" key="3">
    <source>
        <dbReference type="Proteomes" id="UP000319801"/>
    </source>
</evidence>
<sequence>MLRNSCLLSDSHWYLFLAVILGKTSMKRRRSRLRLPRLTALLSGPSSNVKGVEMLREARSLGKLKKIPKQESRNGTNPNPGAWGGGVSSPDSCDGPLSQALHTTRCQG</sequence>
<feature type="region of interest" description="Disordered" evidence="1">
    <location>
        <begin position="61"/>
        <end position="108"/>
    </location>
</feature>
<dbReference type="EMBL" id="VCAZ01000287">
    <property type="protein sequence ID" value="TTT95458.1"/>
    <property type="molecule type" value="Genomic_DNA"/>
</dbReference>
<name>A0A556VV27_BAGYA</name>
<comment type="caution">
    <text evidence="2">The sequence shown here is derived from an EMBL/GenBank/DDBJ whole genome shotgun (WGS) entry which is preliminary data.</text>
</comment>
<protein>
    <submittedName>
        <fullName evidence="2">Uncharacterized protein</fullName>
    </submittedName>
</protein>
<dbReference type="Proteomes" id="UP000319801">
    <property type="component" value="Unassembled WGS sequence"/>
</dbReference>
<gene>
    <name evidence="2" type="ORF">Baya_16318</name>
</gene>
<evidence type="ECO:0000256" key="1">
    <source>
        <dbReference type="SAM" id="MobiDB-lite"/>
    </source>
</evidence>
<organism evidence="2 3">
    <name type="scientific">Bagarius yarrelli</name>
    <name type="common">Goonch</name>
    <name type="synonym">Bagrus yarrelli</name>
    <dbReference type="NCBI Taxonomy" id="175774"/>
    <lineage>
        <taxon>Eukaryota</taxon>
        <taxon>Metazoa</taxon>
        <taxon>Chordata</taxon>
        <taxon>Craniata</taxon>
        <taxon>Vertebrata</taxon>
        <taxon>Euteleostomi</taxon>
        <taxon>Actinopterygii</taxon>
        <taxon>Neopterygii</taxon>
        <taxon>Teleostei</taxon>
        <taxon>Ostariophysi</taxon>
        <taxon>Siluriformes</taxon>
        <taxon>Sisoridae</taxon>
        <taxon>Sisorinae</taxon>
        <taxon>Bagarius</taxon>
    </lineage>
</organism>
<reference evidence="2 3" key="1">
    <citation type="journal article" date="2019" name="Genome Biol. Evol.">
        <title>Whole-Genome Sequencing of the Giant Devil Catfish, Bagarius yarrelli.</title>
        <authorList>
            <person name="Jiang W."/>
            <person name="Lv Y."/>
            <person name="Cheng L."/>
            <person name="Yang K."/>
            <person name="Chao B."/>
            <person name="Wang X."/>
            <person name="Li Y."/>
            <person name="Pan X."/>
            <person name="You X."/>
            <person name="Zhang Y."/>
            <person name="Yang J."/>
            <person name="Li J."/>
            <person name="Zhang X."/>
            <person name="Liu S."/>
            <person name="Sun C."/>
            <person name="Yang J."/>
            <person name="Shi Q."/>
        </authorList>
    </citation>
    <scope>NUCLEOTIDE SEQUENCE [LARGE SCALE GENOMIC DNA]</scope>
    <source>
        <strain evidence="2">JWS20170419001</strain>
        <tissue evidence="2">Muscle</tissue>
    </source>
</reference>
<evidence type="ECO:0000313" key="2">
    <source>
        <dbReference type="EMBL" id="TTT95458.1"/>
    </source>
</evidence>